<evidence type="ECO:0000256" key="5">
    <source>
        <dbReference type="ARBA" id="ARBA00023242"/>
    </source>
</evidence>
<comment type="caution">
    <text evidence="10">The sequence shown here is derived from an EMBL/GenBank/DDBJ whole genome shotgun (WGS) entry which is preliminary data.</text>
</comment>
<feature type="region of interest" description="Disordered" evidence="7">
    <location>
        <begin position="928"/>
        <end position="1055"/>
    </location>
</feature>
<organism evidence="10 11">
    <name type="scientific">Mycena venus</name>
    <dbReference type="NCBI Taxonomy" id="2733690"/>
    <lineage>
        <taxon>Eukaryota</taxon>
        <taxon>Fungi</taxon>
        <taxon>Dikarya</taxon>
        <taxon>Basidiomycota</taxon>
        <taxon>Agaricomycotina</taxon>
        <taxon>Agaricomycetes</taxon>
        <taxon>Agaricomycetidae</taxon>
        <taxon>Agaricales</taxon>
        <taxon>Marasmiineae</taxon>
        <taxon>Mycenaceae</taxon>
        <taxon>Mycena</taxon>
    </lineage>
</organism>
<evidence type="ECO:0000313" key="11">
    <source>
        <dbReference type="Proteomes" id="UP000620124"/>
    </source>
</evidence>
<keyword evidence="3" id="KW-0677">Repeat</keyword>
<keyword evidence="4" id="KW-0508">mRNA splicing</keyword>
<sequence>MATPAAALSIWTEHRNPEGRTYWFNTGTKESVWEKPDDLKTPFERALNQTKWKEYFSGGRKYYYNTETKESKWDMPDELLLVLEKVEKDNAAAPPRPGFTPVGPGALVAQGADLSAVQTNGNNDLAVGAHTGGVPFTPTSILPTRPNLPDDPVIPHNGFATFEEGEKAFMHLLRKAGVDPTWTWEQTMRAIITDPLYKALNSLAEKKATFQKYTTNLKIKEQEDKEARLAKLRPAIRNMLKGNPNVFHYTTFSTADKLFAAHPIWQQARIEAERKLIFEEYVAELKQREVQETRAARARSISKVVALFKELNVDVVTRWRDAQDRVLSSDAWREDQELQKLPTLDILLAFEDYSRVREREYEEQMRREQVEKTRKERKAREAFKELLEELVGAGEIKARTKWKDIYPLFRSDERYLNMLGNPGSNPLELFWDVLDVLDQKLEKKIAVVEEAIGRYNAARAKQAGGDTDGDVKMADSEQDAATGDQDKEEKAKDAGFVVDPETAEEEFLAVVKAGSEGDIAVESLSTEDLHLVFTTMRDTALKKRADEKRRAERRLRHLQDDLRYALKKLNIPAETVEYEAAVPLMEDLPEYKALDDEESRKAAWSKYVKRQKERLREAAEEDDNGSVGSRRRKEPARDNHERERERDRGKEYERDPRDGGRGGRGYHRRDDYDHGGPAPVHRSSRDYGRERDREIWTENGTRAGIETATMAERKTSHRGGESGGETARVLVRRSGNGSRAEGAGAARRGREKNGTSTTIGRVMSELKSERDTIDHRQTTVMRCRLTKNRLRLRNRRWRMAALRVQRREKFEANHRLHRPQNYSSLRFSRLHLEWAAPETPTFLKSRGMQALPWPVSPEFEDALAIATQRHLAQPVTPPHQHLALEQHHHSLEVLSYTFDQPQSLGAVPHSSSLRMTTRVTVRDKTPHRFQVIPLRDTATNREKTRPDGGKQQPAPWTRQLALLRPSGIGLGLNMSPTQQPSTPDSPERGRERTPRHTDMKGGTPVARKGILRGLQGSSPKRQIGSPDRKENRMPPTVRDDKSPTKRGRRRREYTFDPSQEISPFVHEPTTTIQDHVTSTPSTPFEANSAQTIQVNTTIDSPSPASTLPAQESEALDDKQDITITQKKHAPNARPRLSTLSRHFKSPSLGSIHHLLSVSSVADVPDNSTPRVRCRKRTNTLSAAHATTKRYGVYTPGKLDFSPVVPQEDADARIASTYSLGALLSAYSYDSLPSMYSQDSFVSEHNHGTQPLRVKVRSLQGPAARGQAHAIVMQLIRDIDEAILDWL</sequence>
<feature type="domain" description="WW" evidence="8">
    <location>
        <begin position="11"/>
        <end position="38"/>
    </location>
</feature>
<feature type="compositionally biased region" description="Basic and acidic residues" evidence="7">
    <location>
        <begin position="635"/>
        <end position="661"/>
    </location>
</feature>
<keyword evidence="2" id="KW-0507">mRNA processing</keyword>
<dbReference type="Pfam" id="PF00397">
    <property type="entry name" value="WW"/>
    <property type="match status" value="1"/>
</dbReference>
<evidence type="ECO:0000256" key="1">
    <source>
        <dbReference type="ARBA" id="ARBA00004123"/>
    </source>
</evidence>
<feature type="compositionally biased region" description="Low complexity" evidence="7">
    <location>
        <begin position="975"/>
        <end position="984"/>
    </location>
</feature>
<keyword evidence="11" id="KW-1185">Reference proteome</keyword>
<evidence type="ECO:0000259" key="8">
    <source>
        <dbReference type="PROSITE" id="PS50020"/>
    </source>
</evidence>
<dbReference type="PROSITE" id="PS50020">
    <property type="entry name" value="WW_DOMAIN_2"/>
    <property type="match status" value="2"/>
</dbReference>
<dbReference type="GO" id="GO:0071004">
    <property type="term" value="C:U2-type prespliceosome"/>
    <property type="evidence" value="ECO:0007669"/>
    <property type="project" value="TreeGrafter"/>
</dbReference>
<dbReference type="SMART" id="SM00456">
    <property type="entry name" value="WW"/>
    <property type="match status" value="2"/>
</dbReference>
<dbReference type="CDD" id="cd00201">
    <property type="entry name" value="WW"/>
    <property type="match status" value="2"/>
</dbReference>
<keyword evidence="5" id="KW-0539">Nucleus</keyword>
<dbReference type="PANTHER" id="PTHR11864">
    <property type="entry name" value="PRE-MRNA-PROCESSING PROTEIN PRP40"/>
    <property type="match status" value="1"/>
</dbReference>
<dbReference type="InterPro" id="IPR036020">
    <property type="entry name" value="WW_dom_sf"/>
</dbReference>
<dbReference type="GO" id="GO:0045292">
    <property type="term" value="P:mRNA cis splicing, via spliceosome"/>
    <property type="evidence" value="ECO:0007669"/>
    <property type="project" value="InterPro"/>
</dbReference>
<dbReference type="SUPFAM" id="SSF51045">
    <property type="entry name" value="WW domain"/>
    <property type="match status" value="2"/>
</dbReference>
<feature type="region of interest" description="Disordered" evidence="7">
    <location>
        <begin position="615"/>
        <end position="704"/>
    </location>
</feature>
<comment type="subcellular location">
    <subcellularLocation>
        <location evidence="1">Nucleus</location>
    </subcellularLocation>
</comment>
<dbReference type="Gene3D" id="1.10.10.440">
    <property type="entry name" value="FF domain"/>
    <property type="match status" value="4"/>
</dbReference>
<dbReference type="SMART" id="SM00441">
    <property type="entry name" value="FF"/>
    <property type="match status" value="4"/>
</dbReference>
<feature type="coiled-coil region" evidence="6">
    <location>
        <begin position="541"/>
        <end position="568"/>
    </location>
</feature>
<dbReference type="GO" id="GO:0003723">
    <property type="term" value="F:RNA binding"/>
    <property type="evidence" value="ECO:0007669"/>
    <property type="project" value="TreeGrafter"/>
</dbReference>
<feature type="compositionally biased region" description="Basic and acidic residues" evidence="7">
    <location>
        <begin position="985"/>
        <end position="999"/>
    </location>
</feature>
<dbReference type="SUPFAM" id="SSF81698">
    <property type="entry name" value="FF domain"/>
    <property type="match status" value="5"/>
</dbReference>
<dbReference type="EMBL" id="JACAZI010000033">
    <property type="protein sequence ID" value="KAF7330445.1"/>
    <property type="molecule type" value="Genomic_DNA"/>
</dbReference>
<dbReference type="Pfam" id="PF01846">
    <property type="entry name" value="FF"/>
    <property type="match status" value="2"/>
</dbReference>
<feature type="compositionally biased region" description="Low complexity" evidence="7">
    <location>
        <begin position="733"/>
        <end position="746"/>
    </location>
</feature>
<feature type="compositionally biased region" description="Basic and acidic residues" evidence="7">
    <location>
        <begin position="1026"/>
        <end position="1043"/>
    </location>
</feature>
<dbReference type="FunFam" id="1.10.10.440:FF:000013">
    <property type="entry name" value="pre-mRNA-processing protein 40A isoform X1"/>
    <property type="match status" value="1"/>
</dbReference>
<evidence type="ECO:0000256" key="6">
    <source>
        <dbReference type="SAM" id="Coils"/>
    </source>
</evidence>
<evidence type="ECO:0000256" key="2">
    <source>
        <dbReference type="ARBA" id="ARBA00022664"/>
    </source>
</evidence>
<name>A0A8H7CAQ2_9AGAR</name>
<dbReference type="InterPro" id="IPR001202">
    <property type="entry name" value="WW_dom"/>
</dbReference>
<dbReference type="InterPro" id="IPR002713">
    <property type="entry name" value="FF_domain"/>
</dbReference>
<keyword evidence="6" id="KW-0175">Coiled coil</keyword>
<gene>
    <name evidence="10" type="ORF">MVEN_02483400</name>
</gene>
<dbReference type="InterPro" id="IPR036517">
    <property type="entry name" value="FF_domain_sf"/>
</dbReference>
<evidence type="ECO:0000256" key="3">
    <source>
        <dbReference type="ARBA" id="ARBA00022737"/>
    </source>
</evidence>
<evidence type="ECO:0000259" key="9">
    <source>
        <dbReference type="PROSITE" id="PS51676"/>
    </source>
</evidence>
<feature type="region of interest" description="Disordered" evidence="7">
    <location>
        <begin position="460"/>
        <end position="492"/>
    </location>
</feature>
<proteinExistence type="predicted"/>
<dbReference type="PROSITE" id="PS51676">
    <property type="entry name" value="FF"/>
    <property type="match status" value="1"/>
</dbReference>
<accession>A0A8H7CAQ2</accession>
<dbReference type="Gene3D" id="2.20.70.10">
    <property type="match status" value="2"/>
</dbReference>
<evidence type="ECO:0000256" key="4">
    <source>
        <dbReference type="ARBA" id="ARBA00023187"/>
    </source>
</evidence>
<dbReference type="OrthoDB" id="187617at2759"/>
<dbReference type="GO" id="GO:0005685">
    <property type="term" value="C:U1 snRNP"/>
    <property type="evidence" value="ECO:0007669"/>
    <property type="project" value="TreeGrafter"/>
</dbReference>
<evidence type="ECO:0000313" key="10">
    <source>
        <dbReference type="EMBL" id="KAF7330445.1"/>
    </source>
</evidence>
<evidence type="ECO:0008006" key="12">
    <source>
        <dbReference type="Google" id="ProtNLM"/>
    </source>
</evidence>
<evidence type="ECO:0000256" key="7">
    <source>
        <dbReference type="SAM" id="MobiDB-lite"/>
    </source>
</evidence>
<dbReference type="PANTHER" id="PTHR11864:SF0">
    <property type="entry name" value="PRP40 PRE-MRNA PROCESSING FACTOR 40 HOMOLOG A (YEAST)"/>
    <property type="match status" value="1"/>
</dbReference>
<feature type="domain" description="FF" evidence="9">
    <location>
        <begin position="375"/>
        <end position="436"/>
    </location>
</feature>
<reference evidence="10" key="1">
    <citation type="submission" date="2020-05" db="EMBL/GenBank/DDBJ databases">
        <title>Mycena genomes resolve the evolution of fungal bioluminescence.</title>
        <authorList>
            <person name="Tsai I.J."/>
        </authorList>
    </citation>
    <scope>NUCLEOTIDE SEQUENCE</scope>
    <source>
        <strain evidence="10">CCC161011</strain>
    </source>
</reference>
<dbReference type="Proteomes" id="UP000620124">
    <property type="component" value="Unassembled WGS sequence"/>
</dbReference>
<feature type="compositionally biased region" description="Basic and acidic residues" evidence="7">
    <location>
        <begin position="683"/>
        <end position="696"/>
    </location>
</feature>
<dbReference type="InterPro" id="IPR039726">
    <property type="entry name" value="Prp40-like"/>
</dbReference>
<feature type="domain" description="WW" evidence="8">
    <location>
        <begin position="52"/>
        <end position="78"/>
    </location>
</feature>
<feature type="region of interest" description="Disordered" evidence="7">
    <location>
        <begin position="733"/>
        <end position="758"/>
    </location>
</feature>
<feature type="compositionally biased region" description="Basic and acidic residues" evidence="7">
    <location>
        <begin position="938"/>
        <end position="948"/>
    </location>
</feature>
<protein>
    <recommendedName>
        <fullName evidence="12">Formin binding protein</fullName>
    </recommendedName>
</protein>